<dbReference type="GO" id="GO:0004742">
    <property type="term" value="F:dihydrolipoyllysine-residue acetyltransferase activity"/>
    <property type="evidence" value="ECO:0007669"/>
    <property type="project" value="TreeGrafter"/>
</dbReference>
<sequence length="667" mass="74655">MILRLLPYRREQILQFPYHRRFFLREFQKSSMYPSKKDFKVRADDYNAKKRAIKKLRKAALDRNPDEFYFHMINSGTREGVHFEKKKPDSEETLEQKKIMESKSVTYVAMKRTIENKKVEKLQSELHLVDLATRCDNKHIRFDDYAESSGSSGTALGLNNSSLDDAALMKLAKLKKARYAELLRRIDRKEKLTAVQQKLEIAKALKSDKNVERPKLVKPATKMTAAMLQVRHDRCKNELSIIFYKKKLSGPFRHHQHQTAIMSIASARFNQVLRNLASRRYQQNLIKCIASTAPGHVRSFHQKMSGRILCDLKRIPGGWRLRQIRLYADYPSHIKVPLPALSPTMEMGTIVSWAKKEGDRLNEGDLLAEIETDKATMGFETPEEGYLAKILIPAGTREVPIGKQIGQASGVMGSIKSKDLQIVKKGGLAPSAAASSGAAYEDLPVSNIRSVIAKRLLESKNTIPHYYLTVECCVDEILSLRSNLNKALENEKVKLSVNDFVIKATALASLKVKEANSAWMGSYIRQYNGVDVSVAVSTPRGLITPIVFNAHIKGLIEISTDVKTLAGKARDGKLQPHEFQGGTISVSNLGMFGIDQFCAIINPPQSCILAVGSSKAKLVPGKDGNGVVKNFMKVTLSADHRTVDGAVGAQWLSAFRDLIENPHKMIL</sequence>
<reference evidence="6 7" key="1">
    <citation type="submission" date="2020-02" db="EMBL/GenBank/DDBJ databases">
        <authorList>
            <person name="Ferguson B K."/>
        </authorList>
    </citation>
    <scope>NUCLEOTIDE SEQUENCE [LARGE SCALE GENOMIC DNA]</scope>
</reference>
<dbReference type="CDD" id="cd06849">
    <property type="entry name" value="lipoyl_domain"/>
    <property type="match status" value="1"/>
</dbReference>
<dbReference type="AlphaFoldDB" id="A0A6H5G668"/>
<keyword evidence="4" id="KW-0012">Acyltransferase</keyword>
<evidence type="ECO:0000313" key="7">
    <source>
        <dbReference type="Proteomes" id="UP000479000"/>
    </source>
</evidence>
<dbReference type="SUPFAM" id="SSF52777">
    <property type="entry name" value="CoA-dependent acyltransferases"/>
    <property type="match status" value="1"/>
</dbReference>
<dbReference type="GO" id="GO:0006086">
    <property type="term" value="P:pyruvate decarboxylation to acetyl-CoA"/>
    <property type="evidence" value="ECO:0007669"/>
    <property type="project" value="InterPro"/>
</dbReference>
<evidence type="ECO:0000313" key="6">
    <source>
        <dbReference type="EMBL" id="CAA9998076.1"/>
    </source>
</evidence>
<dbReference type="InterPro" id="IPR000089">
    <property type="entry name" value="Biotin_lipoyl"/>
</dbReference>
<dbReference type="Gene3D" id="2.40.50.100">
    <property type="match status" value="1"/>
</dbReference>
<dbReference type="EMBL" id="CADCXU010006513">
    <property type="protein sequence ID" value="CAA9998076.1"/>
    <property type="molecule type" value="Genomic_DNA"/>
</dbReference>
<dbReference type="SUPFAM" id="SSF51230">
    <property type="entry name" value="Single hybrid motif"/>
    <property type="match status" value="1"/>
</dbReference>
<evidence type="ECO:0000256" key="3">
    <source>
        <dbReference type="ARBA" id="ARBA00022946"/>
    </source>
</evidence>
<proteinExistence type="inferred from homology"/>
<gene>
    <name evidence="6" type="ORF">NTEN_LOCUS4370</name>
</gene>
<dbReference type="EC" id="2.3.1.-" evidence="4"/>
<dbReference type="GO" id="GO:0032040">
    <property type="term" value="C:small-subunit processome"/>
    <property type="evidence" value="ECO:0007669"/>
    <property type="project" value="InterPro"/>
</dbReference>
<comment type="cofactor">
    <cofactor evidence="4">
        <name>(R)-lipoate</name>
        <dbReference type="ChEBI" id="CHEBI:83088"/>
    </cofactor>
</comment>
<dbReference type="Pfam" id="PF00198">
    <property type="entry name" value="2-oxoacid_dh"/>
    <property type="match status" value="1"/>
</dbReference>
<accession>A0A6H5G668</accession>
<dbReference type="Pfam" id="PF00364">
    <property type="entry name" value="Biotin_lipoyl"/>
    <property type="match status" value="1"/>
</dbReference>
<dbReference type="InterPro" id="IPR001078">
    <property type="entry name" value="2-oxoacid_DH_actylTfrase"/>
</dbReference>
<keyword evidence="2 4" id="KW-0450">Lipoyl</keyword>
<keyword evidence="4" id="KW-0808">Transferase</keyword>
<organism evidence="6 7">
    <name type="scientific">Nesidiocoris tenuis</name>
    <dbReference type="NCBI Taxonomy" id="355587"/>
    <lineage>
        <taxon>Eukaryota</taxon>
        <taxon>Metazoa</taxon>
        <taxon>Ecdysozoa</taxon>
        <taxon>Arthropoda</taxon>
        <taxon>Hexapoda</taxon>
        <taxon>Insecta</taxon>
        <taxon>Pterygota</taxon>
        <taxon>Neoptera</taxon>
        <taxon>Paraneoptera</taxon>
        <taxon>Hemiptera</taxon>
        <taxon>Heteroptera</taxon>
        <taxon>Panheteroptera</taxon>
        <taxon>Cimicomorpha</taxon>
        <taxon>Miridae</taxon>
        <taxon>Dicyphina</taxon>
        <taxon>Nesidiocoris</taxon>
    </lineage>
</organism>
<dbReference type="FunFam" id="2.40.50.100:FF:000010">
    <property type="entry name" value="Acetyltransferase component of pyruvate dehydrogenase complex"/>
    <property type="match status" value="1"/>
</dbReference>
<dbReference type="GO" id="GO:0045254">
    <property type="term" value="C:pyruvate dehydrogenase complex"/>
    <property type="evidence" value="ECO:0007669"/>
    <property type="project" value="InterPro"/>
</dbReference>
<dbReference type="InterPro" id="IPR045257">
    <property type="entry name" value="E2/Pdx1"/>
</dbReference>
<evidence type="ECO:0000259" key="5">
    <source>
        <dbReference type="PROSITE" id="PS50968"/>
    </source>
</evidence>
<dbReference type="Pfam" id="PF03998">
    <property type="entry name" value="Utp11"/>
    <property type="match status" value="1"/>
</dbReference>
<dbReference type="FunFam" id="3.30.559.10:FF:000003">
    <property type="entry name" value="Acetyltransferase component of pyruvate dehydrogenase complex"/>
    <property type="match status" value="1"/>
</dbReference>
<keyword evidence="7" id="KW-1185">Reference proteome</keyword>
<name>A0A6H5G668_9HEMI</name>
<dbReference type="PANTHER" id="PTHR23151:SF90">
    <property type="entry name" value="DIHYDROLIPOYLLYSINE-RESIDUE ACETYLTRANSFERASE COMPONENT OF PYRUVATE DEHYDROGENASE COMPLEX, MITOCHONDRIAL-RELATED"/>
    <property type="match status" value="1"/>
</dbReference>
<dbReference type="Gene3D" id="3.30.559.10">
    <property type="entry name" value="Chloramphenicol acetyltransferase-like domain"/>
    <property type="match status" value="1"/>
</dbReference>
<protein>
    <recommendedName>
        <fullName evidence="4">Dihydrolipoamide acetyltransferase component of pyruvate dehydrogenase complex</fullName>
        <ecNumber evidence="4">2.3.1.-</ecNumber>
    </recommendedName>
</protein>
<evidence type="ECO:0000256" key="4">
    <source>
        <dbReference type="RuleBase" id="RU003423"/>
    </source>
</evidence>
<evidence type="ECO:0000256" key="1">
    <source>
        <dbReference type="ARBA" id="ARBA00007317"/>
    </source>
</evidence>
<dbReference type="InterPro" id="IPR007144">
    <property type="entry name" value="SSU_processome_Utp11"/>
</dbReference>
<dbReference type="PANTHER" id="PTHR23151">
    <property type="entry name" value="DIHYDROLIPOAMIDE ACETYL/SUCCINYL-TRANSFERASE-RELATED"/>
    <property type="match status" value="1"/>
</dbReference>
<dbReference type="PROSITE" id="PS50968">
    <property type="entry name" value="BIOTINYL_LIPOYL"/>
    <property type="match status" value="1"/>
</dbReference>
<feature type="domain" description="Lipoyl-binding" evidence="5">
    <location>
        <begin position="333"/>
        <end position="416"/>
    </location>
</feature>
<dbReference type="InterPro" id="IPR011053">
    <property type="entry name" value="Single_hybrid_motif"/>
</dbReference>
<dbReference type="GO" id="GO:0006364">
    <property type="term" value="P:rRNA processing"/>
    <property type="evidence" value="ECO:0007669"/>
    <property type="project" value="InterPro"/>
</dbReference>
<dbReference type="InterPro" id="IPR023213">
    <property type="entry name" value="CAT-like_dom_sf"/>
</dbReference>
<evidence type="ECO:0000256" key="2">
    <source>
        <dbReference type="ARBA" id="ARBA00022823"/>
    </source>
</evidence>
<dbReference type="InterPro" id="IPR003016">
    <property type="entry name" value="2-oxoA_DH_lipoyl-BS"/>
</dbReference>
<dbReference type="PROSITE" id="PS00189">
    <property type="entry name" value="LIPOYL"/>
    <property type="match status" value="1"/>
</dbReference>
<comment type="similarity">
    <text evidence="1 4">Belongs to the 2-oxoacid dehydrogenase family.</text>
</comment>
<dbReference type="OrthoDB" id="537444at2759"/>
<dbReference type="Proteomes" id="UP000479000">
    <property type="component" value="Unassembled WGS sequence"/>
</dbReference>
<keyword evidence="3" id="KW-0809">Transit peptide</keyword>